<evidence type="ECO:0000313" key="1">
    <source>
        <dbReference type="EMBL" id="KAK8487759.1"/>
    </source>
</evidence>
<sequence length="136" mass="15351">MSLLFATSVDLELSKNRDGEMKTHLTLLLAFPSILDGISNYAHQDSDFIDLDDDDNDLLEDDITLGSLNGVSTIDFSDRAQHLAIKSMDLTLVVNVIGRRIGYNTLHNMIYNIWKPSHPLKLIDIENDLFIVKFSD</sequence>
<evidence type="ECO:0000313" key="2">
    <source>
        <dbReference type="Proteomes" id="UP001396334"/>
    </source>
</evidence>
<dbReference type="EMBL" id="JBBPBN010000380">
    <property type="protein sequence ID" value="KAK8487759.1"/>
    <property type="molecule type" value="Genomic_DNA"/>
</dbReference>
<name>A0ABR2A3Y7_9ROSI</name>
<accession>A0ABR2A3Y7</accession>
<keyword evidence="2" id="KW-1185">Reference proteome</keyword>
<evidence type="ECO:0008006" key="3">
    <source>
        <dbReference type="Google" id="ProtNLM"/>
    </source>
</evidence>
<protein>
    <recommendedName>
        <fullName evidence="3">DUF4283 domain-containing protein</fullName>
    </recommendedName>
</protein>
<comment type="caution">
    <text evidence="1">The sequence shown here is derived from an EMBL/GenBank/DDBJ whole genome shotgun (WGS) entry which is preliminary data.</text>
</comment>
<dbReference type="Proteomes" id="UP001396334">
    <property type="component" value="Unassembled WGS sequence"/>
</dbReference>
<reference evidence="1 2" key="1">
    <citation type="journal article" date="2024" name="G3 (Bethesda)">
        <title>Genome assembly of Hibiscus sabdariffa L. provides insights into metabolisms of medicinal natural products.</title>
        <authorList>
            <person name="Kim T."/>
        </authorList>
    </citation>
    <scope>NUCLEOTIDE SEQUENCE [LARGE SCALE GENOMIC DNA]</scope>
    <source>
        <strain evidence="1">TK-2024</strain>
        <tissue evidence="1">Old leaves</tissue>
    </source>
</reference>
<organism evidence="1 2">
    <name type="scientific">Hibiscus sabdariffa</name>
    <name type="common">roselle</name>
    <dbReference type="NCBI Taxonomy" id="183260"/>
    <lineage>
        <taxon>Eukaryota</taxon>
        <taxon>Viridiplantae</taxon>
        <taxon>Streptophyta</taxon>
        <taxon>Embryophyta</taxon>
        <taxon>Tracheophyta</taxon>
        <taxon>Spermatophyta</taxon>
        <taxon>Magnoliopsida</taxon>
        <taxon>eudicotyledons</taxon>
        <taxon>Gunneridae</taxon>
        <taxon>Pentapetalae</taxon>
        <taxon>rosids</taxon>
        <taxon>malvids</taxon>
        <taxon>Malvales</taxon>
        <taxon>Malvaceae</taxon>
        <taxon>Malvoideae</taxon>
        <taxon>Hibiscus</taxon>
    </lineage>
</organism>
<gene>
    <name evidence="1" type="ORF">V6N11_009791</name>
</gene>
<proteinExistence type="predicted"/>